<organism evidence="12 13">
    <name type="scientific">Mesorhabditis belari</name>
    <dbReference type="NCBI Taxonomy" id="2138241"/>
    <lineage>
        <taxon>Eukaryota</taxon>
        <taxon>Metazoa</taxon>
        <taxon>Ecdysozoa</taxon>
        <taxon>Nematoda</taxon>
        <taxon>Chromadorea</taxon>
        <taxon>Rhabditida</taxon>
        <taxon>Rhabditina</taxon>
        <taxon>Rhabditomorpha</taxon>
        <taxon>Rhabditoidea</taxon>
        <taxon>Rhabditidae</taxon>
        <taxon>Mesorhabditinae</taxon>
        <taxon>Mesorhabditis</taxon>
    </lineage>
</organism>
<feature type="compositionally biased region" description="Basic and acidic residues" evidence="10">
    <location>
        <begin position="998"/>
        <end position="1011"/>
    </location>
</feature>
<dbReference type="GO" id="GO:0005524">
    <property type="term" value="F:ATP binding"/>
    <property type="evidence" value="ECO:0007669"/>
    <property type="project" value="UniProtKB-KW"/>
</dbReference>
<dbReference type="SMART" id="SM00242">
    <property type="entry name" value="MYSc"/>
    <property type="match status" value="1"/>
</dbReference>
<evidence type="ECO:0000259" key="11">
    <source>
        <dbReference type="PROSITE" id="PS51456"/>
    </source>
</evidence>
<keyword evidence="4 9" id="KW-0175">Coiled coil</keyword>
<evidence type="ECO:0000256" key="2">
    <source>
        <dbReference type="ARBA" id="ARBA00022741"/>
    </source>
</evidence>
<evidence type="ECO:0000256" key="1">
    <source>
        <dbReference type="ARBA" id="ARBA00008314"/>
    </source>
</evidence>
<dbReference type="Pfam" id="PF00063">
    <property type="entry name" value="Myosin_head"/>
    <property type="match status" value="2"/>
</dbReference>
<dbReference type="InterPro" id="IPR000048">
    <property type="entry name" value="IQ_motif_EF-hand-BS"/>
</dbReference>
<dbReference type="InterPro" id="IPR027417">
    <property type="entry name" value="P-loop_NTPase"/>
</dbReference>
<dbReference type="Gene3D" id="3.40.850.10">
    <property type="entry name" value="Kinesin motor domain"/>
    <property type="match status" value="2"/>
</dbReference>
<evidence type="ECO:0000256" key="3">
    <source>
        <dbReference type="ARBA" id="ARBA00022840"/>
    </source>
</evidence>
<dbReference type="Gene3D" id="1.20.58.530">
    <property type="match status" value="1"/>
</dbReference>
<evidence type="ECO:0000256" key="9">
    <source>
        <dbReference type="SAM" id="Coils"/>
    </source>
</evidence>
<evidence type="ECO:0000256" key="8">
    <source>
        <dbReference type="PROSITE-ProRule" id="PRU00782"/>
    </source>
</evidence>
<dbReference type="PANTHER" id="PTHR13140:SF857">
    <property type="entry name" value="MYOSIN-11"/>
    <property type="match status" value="1"/>
</dbReference>
<accession>A0AAF3FLD8</accession>
<evidence type="ECO:0000313" key="13">
    <source>
        <dbReference type="WBParaSite" id="MBELARI_LOCUS7941"/>
    </source>
</evidence>
<keyword evidence="5 8" id="KW-0518">Myosin</keyword>
<keyword evidence="7 8" id="KW-0009">Actin-binding</keyword>
<dbReference type="InterPro" id="IPR036961">
    <property type="entry name" value="Kinesin_motor_dom_sf"/>
</dbReference>
<dbReference type="WBParaSite" id="MBELARI_LOCUS7941">
    <property type="protein sequence ID" value="MBELARI_LOCUS7941"/>
    <property type="gene ID" value="MBELARI_LOCUS7941"/>
</dbReference>
<dbReference type="PANTHER" id="PTHR13140">
    <property type="entry name" value="MYOSIN"/>
    <property type="match status" value="1"/>
</dbReference>
<dbReference type="InterPro" id="IPR002928">
    <property type="entry name" value="Myosin_tail"/>
</dbReference>
<dbReference type="GO" id="GO:0030017">
    <property type="term" value="C:sarcomere"/>
    <property type="evidence" value="ECO:0007669"/>
    <property type="project" value="UniProtKB-ARBA"/>
</dbReference>
<reference evidence="13" key="1">
    <citation type="submission" date="2024-02" db="UniProtKB">
        <authorList>
            <consortium name="WormBaseParasite"/>
        </authorList>
    </citation>
    <scope>IDENTIFICATION</scope>
</reference>
<keyword evidence="2" id="KW-0547">Nucleotide-binding</keyword>
<feature type="coiled-coil region" evidence="9">
    <location>
        <begin position="582"/>
        <end position="969"/>
    </location>
</feature>
<keyword evidence="12" id="KW-1185">Reference proteome</keyword>
<dbReference type="InterPro" id="IPR001609">
    <property type="entry name" value="Myosin_head_motor_dom-like"/>
</dbReference>
<dbReference type="PROSITE" id="PS51456">
    <property type="entry name" value="MYOSIN_MOTOR"/>
    <property type="match status" value="1"/>
</dbReference>
<dbReference type="Pfam" id="PF01576">
    <property type="entry name" value="Myosin_tail_1"/>
    <property type="match status" value="2"/>
</dbReference>
<dbReference type="Proteomes" id="UP000887575">
    <property type="component" value="Unassembled WGS sequence"/>
</dbReference>
<dbReference type="PROSITE" id="PS50096">
    <property type="entry name" value="IQ"/>
    <property type="match status" value="1"/>
</dbReference>
<dbReference type="GO" id="GO:0051015">
    <property type="term" value="F:actin filament binding"/>
    <property type="evidence" value="ECO:0007669"/>
    <property type="project" value="TreeGrafter"/>
</dbReference>
<dbReference type="SUPFAM" id="SSF90257">
    <property type="entry name" value="Myosin rod fragments"/>
    <property type="match status" value="2"/>
</dbReference>
<feature type="region of interest" description="Disordered" evidence="10">
    <location>
        <begin position="969"/>
        <end position="1033"/>
    </location>
</feature>
<dbReference type="GO" id="GO:0016459">
    <property type="term" value="C:myosin complex"/>
    <property type="evidence" value="ECO:0007669"/>
    <property type="project" value="UniProtKB-KW"/>
</dbReference>
<evidence type="ECO:0000256" key="6">
    <source>
        <dbReference type="ARBA" id="ARBA00023175"/>
    </source>
</evidence>
<evidence type="ECO:0000313" key="12">
    <source>
        <dbReference type="Proteomes" id="UP000887575"/>
    </source>
</evidence>
<evidence type="ECO:0000256" key="7">
    <source>
        <dbReference type="ARBA" id="ARBA00023203"/>
    </source>
</evidence>
<dbReference type="SMART" id="SM00015">
    <property type="entry name" value="IQ"/>
    <property type="match status" value="1"/>
</dbReference>
<dbReference type="GO" id="GO:0016020">
    <property type="term" value="C:membrane"/>
    <property type="evidence" value="ECO:0007669"/>
    <property type="project" value="TreeGrafter"/>
</dbReference>
<feature type="coiled-coil region" evidence="9">
    <location>
        <begin position="403"/>
        <end position="556"/>
    </location>
</feature>
<comment type="similarity">
    <text evidence="1 8">Belongs to the TRAFAC class myosin-kinesin ATPase superfamily. Myosin family.</text>
</comment>
<feature type="domain" description="Myosin motor" evidence="11">
    <location>
        <begin position="1"/>
        <end position="278"/>
    </location>
</feature>
<evidence type="ECO:0000256" key="5">
    <source>
        <dbReference type="ARBA" id="ARBA00023123"/>
    </source>
</evidence>
<dbReference type="Pfam" id="PF00612">
    <property type="entry name" value="IQ"/>
    <property type="match status" value="1"/>
</dbReference>
<dbReference type="GO" id="GO:0000146">
    <property type="term" value="F:microfilament motor activity"/>
    <property type="evidence" value="ECO:0007669"/>
    <property type="project" value="TreeGrafter"/>
</dbReference>
<proteinExistence type="inferred from homology"/>
<name>A0AAF3FLD8_9BILA</name>
<keyword evidence="6" id="KW-0505">Motor protein</keyword>
<dbReference type="Gene3D" id="4.10.270.10">
    <property type="entry name" value="Myosin, subunit A"/>
    <property type="match status" value="1"/>
</dbReference>
<feature type="compositionally biased region" description="Polar residues" evidence="10">
    <location>
        <begin position="988"/>
        <end position="997"/>
    </location>
</feature>
<dbReference type="SUPFAM" id="SSF52540">
    <property type="entry name" value="P-loop containing nucleoside triphosphate hydrolases"/>
    <property type="match status" value="1"/>
</dbReference>
<dbReference type="Gene3D" id="1.20.5.340">
    <property type="match status" value="1"/>
</dbReference>
<comment type="caution">
    <text evidence="8">Lacks conserved residue(s) required for the propagation of feature annotation.</text>
</comment>
<dbReference type="AlphaFoldDB" id="A0AAF3FLD8"/>
<evidence type="ECO:0000256" key="4">
    <source>
        <dbReference type="ARBA" id="ARBA00023054"/>
    </source>
</evidence>
<dbReference type="GO" id="GO:0007015">
    <property type="term" value="P:actin filament organization"/>
    <property type="evidence" value="ECO:0007669"/>
    <property type="project" value="TreeGrafter"/>
</dbReference>
<keyword evidence="3" id="KW-0067">ATP-binding</keyword>
<evidence type="ECO:0000256" key="10">
    <source>
        <dbReference type="SAM" id="MobiDB-lite"/>
    </source>
</evidence>
<dbReference type="Gene3D" id="1.20.120.720">
    <property type="entry name" value="Myosin VI head, motor domain, U50 subdomain"/>
    <property type="match status" value="1"/>
</dbReference>
<sequence>MPIYMEEIADGFRGKNRTDVPPHIFAVTDAAYRNMLQNREDQSILCTGESGAGKTENTKKVGGRESFVRSQTAEQAEFTAEAIAKACYERLFRWLVQRINRSLDRTRQNTTSFIGILDIAGFEIFEKNGFEQLCINYCNEKLQQLFNHHMFIQEQEEYKREGVKWNFVDFGHDLQPTIDLIDKNMGVMALLDDTCLFPKADDKNFVEKLIGQHKDHAKFIPPEARSKGAFALMHYAGRVDYSADGWRMKNMDPLNDNVVDLLQHSSDQIVAEMWKHAELMLEHLAVDTAIIGKTKVFFKAGQLAILEQMRDEKITNLIVAFQAHCRGNLARREFKRRTEQANAIRIIQRNGLAWMKLRGWHWWRLLMKMKPLLEITKTDEVIAEKDDAIKNMSEKLRRSEVYIDDCGKRIEVLNEDRARLQQRLELETAERTDADEERQRLNAKKTELEEELMHISEQMKQEMAKASRFESEKKKLQTDIRDLEVQLSAEENTRHKLIQERTSFEKKLRDLELTQAEMQESNARLTKEKRSLEARVQQLQEKLIDEEERHKNIQKVNGKTETDLAALQENARRETGTLLKKISALEMELADAKELIEEEKRNRNLIASKLRTKDEEYRAMEEQHDDLQRDRDRLNKENFALKQKEAELQKKIDLDAEEKFEDLRKKLSRDLEDALDRLKKEELAREKAERSKKKLIQENEDLMNEVGLSNAALSEAQRQQRKHDQLLAEEKALRDDVNRDKEMTMQQLRDLETKNLQLVQDLNRLKEKNDELEKAKKVLQLEVDSLTSNEDASGKTVFDLEKAKRFLEEENIRLGEQIIELEDECQILDDKNSRYEVQMNAMRAELARDREQREQEEDDNRRQATKQIRELEEQLEEERRQKSVALAAKQTRLAEINTMLEAEKQNSERCKEMADRSAQRQRQLKRQIEELEEDVDREKMKNRQLNHEINDLQEGNDRLTTENSRLTARMNAIDRTSVRPSMARGTTRYGSNSSLRDSFTREGPEAFDDARSSSGITGSHGARLSDAGSDSRL</sequence>
<protein>
    <recommendedName>
        <fullName evidence="11">Myosin motor domain-containing protein</fullName>
    </recommendedName>
</protein>